<keyword evidence="3" id="KW-1185">Reference proteome</keyword>
<gene>
    <name evidence="2" type="ORF">KWG56_01500</name>
</gene>
<organism evidence="2 3">
    <name type="scientific">Brevundimonas nasdae</name>
    <dbReference type="NCBI Taxonomy" id="172043"/>
    <lineage>
        <taxon>Bacteria</taxon>
        <taxon>Pseudomonadati</taxon>
        <taxon>Pseudomonadota</taxon>
        <taxon>Alphaproteobacteria</taxon>
        <taxon>Caulobacterales</taxon>
        <taxon>Caulobacteraceae</taxon>
        <taxon>Brevundimonas</taxon>
    </lineage>
</organism>
<protein>
    <submittedName>
        <fullName evidence="2">AraC family transcriptional regulator</fullName>
    </submittedName>
</protein>
<proteinExistence type="predicted"/>
<accession>A0ABX8THL2</accession>
<dbReference type="RefSeq" id="WP_219353461.1">
    <property type="nucleotide sequence ID" value="NZ_CP080034.1"/>
</dbReference>
<dbReference type="PROSITE" id="PS01124">
    <property type="entry name" value="HTH_ARAC_FAMILY_2"/>
    <property type="match status" value="1"/>
</dbReference>
<evidence type="ECO:0000259" key="1">
    <source>
        <dbReference type="PROSITE" id="PS01124"/>
    </source>
</evidence>
<dbReference type="EMBL" id="CP080034">
    <property type="protein sequence ID" value="QYC10721.1"/>
    <property type="molecule type" value="Genomic_DNA"/>
</dbReference>
<dbReference type="GeneID" id="94373921"/>
<feature type="domain" description="HTH araC/xylS-type" evidence="1">
    <location>
        <begin position="95"/>
        <end position="143"/>
    </location>
</feature>
<dbReference type="InterPro" id="IPR004026">
    <property type="entry name" value="Ada_DNA_repair_Zn-bd"/>
</dbReference>
<dbReference type="InterPro" id="IPR018060">
    <property type="entry name" value="HTH_AraC"/>
</dbReference>
<dbReference type="Proteomes" id="UP000824334">
    <property type="component" value="Chromosome"/>
</dbReference>
<dbReference type="Pfam" id="PF02805">
    <property type="entry name" value="Ada_Zn_binding"/>
    <property type="match status" value="1"/>
</dbReference>
<dbReference type="Pfam" id="PF00165">
    <property type="entry name" value="HTH_AraC"/>
    <property type="match status" value="1"/>
</dbReference>
<evidence type="ECO:0000313" key="3">
    <source>
        <dbReference type="Proteomes" id="UP000824334"/>
    </source>
</evidence>
<reference evidence="2 3" key="1">
    <citation type="submission" date="2021-07" db="EMBL/GenBank/DDBJ databases">
        <title>Isolation and characterization of bacteria from a gold mining with a capacity of golden bioaccumulation.</title>
        <authorList>
            <person name="Yang X.J."/>
        </authorList>
    </citation>
    <scope>NUCLEOTIDE SEQUENCE [LARGE SCALE GENOMIC DNA]</scope>
    <source>
        <strain evidence="2 3">Au29</strain>
    </source>
</reference>
<sequence length="176" mass="19513">MDQVTRRFDAVSDMSLRGRRLAQLMRRDPSAEGQFWYSVITTGVYCRPTCPARHALPENIRLHETLAEARATGFRPCRRCDPEGASLAQKHDVLIQTACEMLGAEGRAPSSQKVASAVGLSRSHFHKLFRQTTGTTPSAYAKSLRATTARSRPLTARRSFDQVQDIRIVGGGDVRV</sequence>
<name>A0ABX8THL2_9CAUL</name>
<evidence type="ECO:0000313" key="2">
    <source>
        <dbReference type="EMBL" id="QYC10721.1"/>
    </source>
</evidence>